<proteinExistence type="predicted"/>
<sequence>MLGLVVRVGCMVFIWQY</sequence>
<accession>A0A2P2QC06</accession>
<protein>
    <submittedName>
        <fullName evidence="1">Uncharacterized protein</fullName>
    </submittedName>
</protein>
<reference evidence="1" key="1">
    <citation type="submission" date="2018-02" db="EMBL/GenBank/DDBJ databases">
        <title>Rhizophora mucronata_Transcriptome.</title>
        <authorList>
            <person name="Meera S.P."/>
            <person name="Sreeshan A."/>
            <person name="Augustine A."/>
        </authorList>
    </citation>
    <scope>NUCLEOTIDE SEQUENCE</scope>
    <source>
        <tissue evidence="1">Leaf</tissue>
    </source>
</reference>
<evidence type="ECO:0000313" key="1">
    <source>
        <dbReference type="EMBL" id="MBX64526.1"/>
    </source>
</evidence>
<name>A0A2P2QC06_RHIMU</name>
<dbReference type="EMBL" id="GGEC01084042">
    <property type="protein sequence ID" value="MBX64526.1"/>
    <property type="molecule type" value="Transcribed_RNA"/>
</dbReference>
<organism evidence="1">
    <name type="scientific">Rhizophora mucronata</name>
    <name type="common">Asiatic mangrove</name>
    <dbReference type="NCBI Taxonomy" id="61149"/>
    <lineage>
        <taxon>Eukaryota</taxon>
        <taxon>Viridiplantae</taxon>
        <taxon>Streptophyta</taxon>
        <taxon>Embryophyta</taxon>
        <taxon>Tracheophyta</taxon>
        <taxon>Spermatophyta</taxon>
        <taxon>Magnoliopsida</taxon>
        <taxon>eudicotyledons</taxon>
        <taxon>Gunneridae</taxon>
        <taxon>Pentapetalae</taxon>
        <taxon>rosids</taxon>
        <taxon>fabids</taxon>
        <taxon>Malpighiales</taxon>
        <taxon>Rhizophoraceae</taxon>
        <taxon>Rhizophora</taxon>
    </lineage>
</organism>
<dbReference type="AlphaFoldDB" id="A0A2P2QC06"/>